<evidence type="ECO:0000313" key="4">
    <source>
        <dbReference type="Proteomes" id="UP001290861"/>
    </source>
</evidence>
<comment type="caution">
    <text evidence="3">The sequence shown here is derived from an EMBL/GenBank/DDBJ whole genome shotgun (WGS) entry which is preliminary data.</text>
</comment>
<dbReference type="Proteomes" id="UP001290861">
    <property type="component" value="Unassembled WGS sequence"/>
</dbReference>
<dbReference type="EMBL" id="JARVCO010000008">
    <property type="protein sequence ID" value="MDZ8118448.1"/>
    <property type="molecule type" value="Genomic_DNA"/>
</dbReference>
<evidence type="ECO:0000259" key="2">
    <source>
        <dbReference type="Pfam" id="PF06439"/>
    </source>
</evidence>
<reference evidence="3 4" key="1">
    <citation type="journal article" date="2024" name="Appl. Environ. Microbiol.">
        <title>Pontiella agarivorans sp. nov., a novel marine anaerobic bacterium capable of degrading macroalgal polysaccharides and fixing nitrogen.</title>
        <authorList>
            <person name="Liu N."/>
            <person name="Kivenson V."/>
            <person name="Peng X."/>
            <person name="Cui Z."/>
            <person name="Lankiewicz T.S."/>
            <person name="Gosselin K.M."/>
            <person name="English C.J."/>
            <person name="Blair E.M."/>
            <person name="O'Malley M.A."/>
            <person name="Valentine D.L."/>
        </authorList>
    </citation>
    <scope>NUCLEOTIDE SEQUENCE [LARGE SCALE GENOMIC DNA]</scope>
    <source>
        <strain evidence="3 4">NLcol2</strain>
    </source>
</reference>
<name>A0ABU5MW58_9BACT</name>
<dbReference type="Pfam" id="PF06439">
    <property type="entry name" value="3keto-disac_hyd"/>
    <property type="match status" value="1"/>
</dbReference>
<proteinExistence type="predicted"/>
<feature type="chain" id="PRO_5045568521" evidence="1">
    <location>
        <begin position="18"/>
        <end position="265"/>
    </location>
</feature>
<keyword evidence="4" id="KW-1185">Reference proteome</keyword>
<keyword evidence="1" id="KW-0732">Signal</keyword>
<dbReference type="RefSeq" id="WP_322608248.1">
    <property type="nucleotide sequence ID" value="NZ_JARVCO010000008.1"/>
</dbReference>
<feature type="signal peptide" evidence="1">
    <location>
        <begin position="1"/>
        <end position="17"/>
    </location>
</feature>
<dbReference type="InterPro" id="IPR010496">
    <property type="entry name" value="AL/BT2_dom"/>
</dbReference>
<accession>A0ABU5MW58</accession>
<dbReference type="Gene3D" id="2.60.120.560">
    <property type="entry name" value="Exo-inulinase, domain 1"/>
    <property type="match status" value="1"/>
</dbReference>
<feature type="domain" description="3-keto-alpha-glucoside-1,2-lyase/3-keto-2-hydroxy-glucal hydratase" evidence="2">
    <location>
        <begin position="20"/>
        <end position="263"/>
    </location>
</feature>
<sequence length="265" mass="29664">MKIMMIMGGLMACTAFAGDGFKPIFDGKSLNGWHILQKPEGDKYYATEKNFYAKDGAIHCFQTPEKKGGLLLSDGKYGDFILEMEIKSDWGCDSGIFLRCTEDGRGIQVLNDYLKEGNVGFLFGQGTGGYISRPIRFTERPGEVYDVYDGVEIDRLKYGIDAKGWNALWKPGEWNTIRIQCVGSEPMITTWVNGEKIMEMDGSVYAGRSLKEENKQNWAAKPAWDSKSVQHITGGKGSIAVQIHPGYRWKPGGAAMYRNIRIKEL</sequence>
<evidence type="ECO:0000256" key="1">
    <source>
        <dbReference type="SAM" id="SignalP"/>
    </source>
</evidence>
<gene>
    <name evidence="3" type="ORF">P9H32_07365</name>
</gene>
<evidence type="ECO:0000313" key="3">
    <source>
        <dbReference type="EMBL" id="MDZ8118448.1"/>
    </source>
</evidence>
<organism evidence="3 4">
    <name type="scientific">Pontiella agarivorans</name>
    <dbReference type="NCBI Taxonomy" id="3038953"/>
    <lineage>
        <taxon>Bacteria</taxon>
        <taxon>Pseudomonadati</taxon>
        <taxon>Kiritimatiellota</taxon>
        <taxon>Kiritimatiellia</taxon>
        <taxon>Kiritimatiellales</taxon>
        <taxon>Pontiellaceae</taxon>
        <taxon>Pontiella</taxon>
    </lineage>
</organism>
<protein>
    <submittedName>
        <fullName evidence="3">DUF1080 domain-containing protein</fullName>
    </submittedName>
</protein>